<dbReference type="Proteomes" id="UP001596513">
    <property type="component" value="Unassembled WGS sequence"/>
</dbReference>
<dbReference type="EMBL" id="JBHTEK010000007">
    <property type="protein sequence ID" value="MFC7671331.1"/>
    <property type="molecule type" value="Genomic_DNA"/>
</dbReference>
<feature type="domain" description="Glycosyltransferase 2-like" evidence="1">
    <location>
        <begin position="41"/>
        <end position="103"/>
    </location>
</feature>
<keyword evidence="4" id="KW-1185">Reference proteome</keyword>
<dbReference type="Gene3D" id="3.90.550.10">
    <property type="entry name" value="Spore Coat Polysaccharide Biosynthesis Protein SpsA, Chain A"/>
    <property type="match status" value="1"/>
</dbReference>
<reference evidence="3" key="1">
    <citation type="journal article" date="2014" name="Int. J. Syst. Evol. Microbiol.">
        <title>Complete genome of a new Firmicutes species belonging to the dominant human colonic microbiota ('Ruminococcus bicirculans') reveals two chromosomes and a selective capacity to utilize plant glucans.</title>
        <authorList>
            <consortium name="NISC Comparative Sequencing Program"/>
            <person name="Wegmann U."/>
            <person name="Louis P."/>
            <person name="Goesmann A."/>
            <person name="Henrissat B."/>
            <person name="Duncan S.H."/>
            <person name="Flint H.J."/>
        </authorList>
    </citation>
    <scope>NUCLEOTIDE SEQUENCE</scope>
    <source>
        <strain evidence="3">JCM 19635</strain>
    </source>
</reference>
<evidence type="ECO:0000313" key="3">
    <source>
        <dbReference type="EMBL" id="MFC7671408.1"/>
    </source>
</evidence>
<dbReference type="InterPro" id="IPR050834">
    <property type="entry name" value="Glycosyltransf_2"/>
</dbReference>
<dbReference type="Pfam" id="PF00535">
    <property type="entry name" value="Glycos_transf_2"/>
    <property type="match status" value="1"/>
</dbReference>
<name>A0ABW2UCX4_9BACT</name>
<dbReference type="RefSeq" id="WP_380207387.1">
    <property type="nucleotide sequence ID" value="NZ_JBHTEK010000007.1"/>
</dbReference>
<comment type="caution">
    <text evidence="3">The sequence shown here is derived from an EMBL/GenBank/DDBJ whole genome shotgun (WGS) entry which is preliminary data.</text>
</comment>
<evidence type="ECO:0000259" key="1">
    <source>
        <dbReference type="Pfam" id="PF00535"/>
    </source>
</evidence>
<sequence length="104" mass="11587">MKLTRTDEISPAAMEVMGERTPTSPPVIAPLAGHIRRPLWSVMLPTYNCLIYLQQALESVLAQGIGPDNMQIVVVDDCSTDGDVLALVQKISNNRVEYFRQEKM</sequence>
<reference evidence="3" key="3">
    <citation type="submission" date="2024-09" db="EMBL/GenBank/DDBJ databases">
        <authorList>
            <person name="Sun Q."/>
            <person name="Mori K."/>
        </authorList>
    </citation>
    <scope>NUCLEOTIDE SEQUENCE</scope>
    <source>
        <strain evidence="3">JCM 19635</strain>
    </source>
</reference>
<dbReference type="InterPro" id="IPR029044">
    <property type="entry name" value="Nucleotide-diphossugar_trans"/>
</dbReference>
<dbReference type="CDD" id="cd00761">
    <property type="entry name" value="Glyco_tranf_GTA_type"/>
    <property type="match status" value="1"/>
</dbReference>
<reference evidence="4" key="2">
    <citation type="journal article" date="2019" name="Int. J. Syst. Evol. Microbiol.">
        <title>The Global Catalogue of Microorganisms (GCM) 10K type strain sequencing project: providing services to taxonomists for standard genome sequencing and annotation.</title>
        <authorList>
            <consortium name="The Broad Institute Genomics Platform"/>
            <consortium name="The Broad Institute Genome Sequencing Center for Infectious Disease"/>
            <person name="Wu L."/>
            <person name="Ma J."/>
        </authorList>
    </citation>
    <scope>NUCLEOTIDE SEQUENCE [LARGE SCALE GENOMIC DNA]</scope>
    <source>
        <strain evidence="4">JCM 19635</strain>
    </source>
</reference>
<accession>A0ABW2UCX4</accession>
<evidence type="ECO:0000313" key="4">
    <source>
        <dbReference type="Proteomes" id="UP001596513"/>
    </source>
</evidence>
<organism evidence="3 4">
    <name type="scientific">Hymenobacter humi</name>
    <dbReference type="NCBI Taxonomy" id="1411620"/>
    <lineage>
        <taxon>Bacteria</taxon>
        <taxon>Pseudomonadati</taxon>
        <taxon>Bacteroidota</taxon>
        <taxon>Cytophagia</taxon>
        <taxon>Cytophagales</taxon>
        <taxon>Hymenobacteraceae</taxon>
        <taxon>Hymenobacter</taxon>
    </lineage>
</organism>
<proteinExistence type="predicted"/>
<gene>
    <name evidence="2" type="ORF">ACFQT0_30945</name>
    <name evidence="3" type="ORF">ACFQT0_31380</name>
</gene>
<protein>
    <submittedName>
        <fullName evidence="3">Glycosyltransferase family 2 protein</fullName>
    </submittedName>
</protein>
<dbReference type="InterPro" id="IPR001173">
    <property type="entry name" value="Glyco_trans_2-like"/>
</dbReference>
<dbReference type="SUPFAM" id="SSF53448">
    <property type="entry name" value="Nucleotide-diphospho-sugar transferases"/>
    <property type="match status" value="1"/>
</dbReference>
<dbReference type="PANTHER" id="PTHR43685:SF2">
    <property type="entry name" value="GLYCOSYLTRANSFERASE 2-LIKE DOMAIN-CONTAINING PROTEIN"/>
    <property type="match status" value="1"/>
</dbReference>
<evidence type="ECO:0000313" key="2">
    <source>
        <dbReference type="EMBL" id="MFC7671331.1"/>
    </source>
</evidence>
<dbReference type="PANTHER" id="PTHR43685">
    <property type="entry name" value="GLYCOSYLTRANSFERASE"/>
    <property type="match status" value="1"/>
</dbReference>
<dbReference type="EMBL" id="JBHTEK010000007">
    <property type="protein sequence ID" value="MFC7671408.1"/>
    <property type="molecule type" value="Genomic_DNA"/>
</dbReference>